<dbReference type="Gene3D" id="3.10.490.10">
    <property type="entry name" value="Gamma-glutamyl cyclotransferase-like"/>
    <property type="match status" value="1"/>
</dbReference>
<dbReference type="CDD" id="cd06661">
    <property type="entry name" value="GGCT_like"/>
    <property type="match status" value="1"/>
</dbReference>
<dbReference type="EC" id="4.3.2.7" evidence="1"/>
<dbReference type="InterPro" id="IPR036568">
    <property type="entry name" value="GGCT-like_sf"/>
</dbReference>
<dbReference type="PANTHER" id="PTHR12192">
    <property type="entry name" value="CATION TRANSPORT PROTEIN CHAC-RELATED"/>
    <property type="match status" value="1"/>
</dbReference>
<evidence type="ECO:0000313" key="4">
    <source>
        <dbReference type="Proteomes" id="UP000295304"/>
    </source>
</evidence>
<proteinExistence type="predicted"/>
<evidence type="ECO:0000313" key="3">
    <source>
        <dbReference type="EMBL" id="TCS61702.1"/>
    </source>
</evidence>
<dbReference type="Proteomes" id="UP000295304">
    <property type="component" value="Unassembled WGS sequence"/>
</dbReference>
<dbReference type="EMBL" id="SLZW01000007">
    <property type="protein sequence ID" value="TCS61702.1"/>
    <property type="molecule type" value="Genomic_DNA"/>
</dbReference>
<gene>
    <name evidence="3" type="ORF">EDD55_107111</name>
</gene>
<protein>
    <recommendedName>
        <fullName evidence="1">glutathione-specific gamma-glutamylcyclotransferase</fullName>
        <ecNumber evidence="1">4.3.2.7</ecNumber>
    </recommendedName>
</protein>
<evidence type="ECO:0000256" key="2">
    <source>
        <dbReference type="ARBA" id="ARBA00023239"/>
    </source>
</evidence>
<dbReference type="SUPFAM" id="SSF110857">
    <property type="entry name" value="Gamma-glutamyl cyclotransferase-like"/>
    <property type="match status" value="1"/>
</dbReference>
<dbReference type="PANTHER" id="PTHR12192:SF2">
    <property type="entry name" value="GLUTATHIONE-SPECIFIC GAMMA-GLUTAMYLCYCLOTRANSFERASE 2"/>
    <property type="match status" value="1"/>
</dbReference>
<dbReference type="OrthoDB" id="9795692at2"/>
<dbReference type="RefSeq" id="WP_132939410.1">
    <property type="nucleotide sequence ID" value="NZ_CP119676.1"/>
</dbReference>
<keyword evidence="4" id="KW-1185">Reference proteome</keyword>
<dbReference type="Pfam" id="PF04752">
    <property type="entry name" value="ChaC"/>
    <property type="match status" value="1"/>
</dbReference>
<evidence type="ECO:0000256" key="1">
    <source>
        <dbReference type="ARBA" id="ARBA00012344"/>
    </source>
</evidence>
<keyword evidence="2" id="KW-0456">Lyase</keyword>
<dbReference type="GO" id="GO:0061928">
    <property type="term" value="F:glutathione specific gamma-glutamylcyclotransferase activity"/>
    <property type="evidence" value="ECO:0007669"/>
    <property type="project" value="UniProtKB-EC"/>
</dbReference>
<accession>A0A4R3J8A3</accession>
<dbReference type="InterPro" id="IPR006840">
    <property type="entry name" value="ChaC"/>
</dbReference>
<organism evidence="3 4">
    <name type="scientific">Varunaivibrio sulfuroxidans</name>
    <dbReference type="NCBI Taxonomy" id="1773489"/>
    <lineage>
        <taxon>Bacteria</taxon>
        <taxon>Pseudomonadati</taxon>
        <taxon>Pseudomonadota</taxon>
        <taxon>Alphaproteobacteria</taxon>
        <taxon>Rhodospirillales</taxon>
        <taxon>Magnetovibrionaceae</taxon>
        <taxon>Varunaivibrio</taxon>
    </lineage>
</organism>
<dbReference type="AlphaFoldDB" id="A0A4R3J8A3"/>
<comment type="caution">
    <text evidence="3">The sequence shown here is derived from an EMBL/GenBank/DDBJ whole genome shotgun (WGS) entry which is preliminary data.</text>
</comment>
<name>A0A4R3J8A3_9PROT</name>
<dbReference type="GO" id="GO:0005737">
    <property type="term" value="C:cytoplasm"/>
    <property type="evidence" value="ECO:0007669"/>
    <property type="project" value="TreeGrafter"/>
</dbReference>
<dbReference type="GO" id="GO:0006751">
    <property type="term" value="P:glutathione catabolic process"/>
    <property type="evidence" value="ECO:0007669"/>
    <property type="project" value="InterPro"/>
</dbReference>
<dbReference type="InterPro" id="IPR013024">
    <property type="entry name" value="GGCT-like"/>
</dbReference>
<sequence>MDRHLPTSRNFWVFGYGSLMWRPGFDFEERQPAWLYGYHRCLCVRSTVYRGTPEHPGLVMGLDRGGSARGIAFRIAPAQIAQTLAYLDEREQVTKVYCPKVFRVRLDDGRAVRAYTFVARHDHEQYAGKLTPDQAACYIAQGHGQMGSSLEYVENTCRHLQKIGISDLALKDVLRRARKMANPPRPPDPS</sequence>
<reference evidence="3 4" key="1">
    <citation type="submission" date="2019-03" db="EMBL/GenBank/DDBJ databases">
        <title>Genomic Encyclopedia of Type Strains, Phase IV (KMG-IV): sequencing the most valuable type-strain genomes for metagenomic binning, comparative biology and taxonomic classification.</title>
        <authorList>
            <person name="Goeker M."/>
        </authorList>
    </citation>
    <scope>NUCLEOTIDE SEQUENCE [LARGE SCALE GENOMIC DNA]</scope>
    <source>
        <strain evidence="3 4">DSM 101688</strain>
    </source>
</reference>